<evidence type="ECO:0000313" key="5">
    <source>
        <dbReference type="EMBL" id="TGZ73738.1"/>
    </source>
</evidence>
<evidence type="ECO:0000256" key="3">
    <source>
        <dbReference type="SAM" id="MobiDB-lite"/>
    </source>
</evidence>
<feature type="compositionally biased region" description="Polar residues" evidence="3">
    <location>
        <begin position="168"/>
        <end position="178"/>
    </location>
</feature>
<dbReference type="Proteomes" id="UP000308267">
    <property type="component" value="Unassembled WGS sequence"/>
</dbReference>
<evidence type="ECO:0000259" key="4">
    <source>
        <dbReference type="Pfam" id="PF09005"/>
    </source>
</evidence>
<keyword evidence="2" id="KW-0539">Nucleus</keyword>
<protein>
    <recommendedName>
        <fullName evidence="4">Far upstream element-binding protein C-terminal domain-containing protein</fullName>
    </recommendedName>
</protein>
<name>A0A4S2MH34_OPIFE</name>
<comment type="caution">
    <text evidence="5">The sequence shown here is derived from an EMBL/GenBank/DDBJ whole genome shotgun (WGS) entry which is preliminary data.</text>
</comment>
<dbReference type="OrthoDB" id="5204190at2759"/>
<dbReference type="EMBL" id="SJOL01002437">
    <property type="protein sequence ID" value="TGZ73738.1"/>
    <property type="molecule type" value="Genomic_DNA"/>
</dbReference>
<sequence length="197" mass="21629">MPTLEIPRTRIHTRWLVAPQQQPSNRMISERASIFGRPTAVGSACGPWGQTGYSQSDSGGTNNTNGGTSASGMSALAFNPYAGQPDYSAAWAEYYRRQGMHDYADSIVRQGQQQQVAQVTSVAMMPQQHGVAPSMISVQGQPATHEQYEYNQQWQQWQQRQAWQQQQGGNPNQSTGVYASSQQMQAASAPGYPSMPQ</sequence>
<keyword evidence="6" id="KW-1185">Reference proteome</keyword>
<feature type="compositionally biased region" description="Low complexity" evidence="3">
    <location>
        <begin position="179"/>
        <end position="189"/>
    </location>
</feature>
<dbReference type="GO" id="GO:0005634">
    <property type="term" value="C:nucleus"/>
    <property type="evidence" value="ECO:0007669"/>
    <property type="project" value="UniProtKB-SubCell"/>
</dbReference>
<feature type="domain" description="Far upstream element-binding protein C-terminal" evidence="4">
    <location>
        <begin position="79"/>
        <end position="110"/>
    </location>
</feature>
<comment type="subcellular location">
    <subcellularLocation>
        <location evidence="1">Nucleus</location>
    </subcellularLocation>
</comment>
<feature type="compositionally biased region" description="Low complexity" evidence="3">
    <location>
        <begin position="58"/>
        <end position="67"/>
    </location>
</feature>
<evidence type="ECO:0000256" key="1">
    <source>
        <dbReference type="ARBA" id="ARBA00004123"/>
    </source>
</evidence>
<evidence type="ECO:0000313" key="6">
    <source>
        <dbReference type="Proteomes" id="UP000308267"/>
    </source>
</evidence>
<evidence type="ECO:0000256" key="2">
    <source>
        <dbReference type="ARBA" id="ARBA00023242"/>
    </source>
</evidence>
<feature type="region of interest" description="Disordered" evidence="3">
    <location>
        <begin position="46"/>
        <end position="67"/>
    </location>
</feature>
<reference evidence="5 6" key="1">
    <citation type="journal article" date="2019" name="BMC Genomics">
        <title>New insights from Opisthorchis felineus genome: update on genomics of the epidemiologically important liver flukes.</title>
        <authorList>
            <person name="Ershov N.I."/>
            <person name="Mordvinov V.A."/>
            <person name="Prokhortchouk E.B."/>
            <person name="Pakharukova M.Y."/>
            <person name="Gunbin K.V."/>
            <person name="Ustyantsev K."/>
            <person name="Genaev M.A."/>
            <person name="Blinov A.G."/>
            <person name="Mazur A."/>
            <person name="Boulygina E."/>
            <person name="Tsygankova S."/>
            <person name="Khrameeva E."/>
            <person name="Chekanov N."/>
            <person name="Fan G."/>
            <person name="Xiao A."/>
            <person name="Zhang H."/>
            <person name="Xu X."/>
            <person name="Yang H."/>
            <person name="Solovyev V."/>
            <person name="Lee S.M."/>
            <person name="Liu X."/>
            <person name="Afonnikov D.A."/>
            <person name="Skryabin K.G."/>
        </authorList>
    </citation>
    <scope>NUCLEOTIDE SEQUENCE [LARGE SCALE GENOMIC DNA]</scope>
    <source>
        <strain evidence="5">AK-0245</strain>
        <tissue evidence="5">Whole organism</tissue>
    </source>
</reference>
<dbReference type="AlphaFoldDB" id="A0A4S2MH34"/>
<dbReference type="GO" id="GO:0006355">
    <property type="term" value="P:regulation of DNA-templated transcription"/>
    <property type="evidence" value="ECO:0007669"/>
    <property type="project" value="InterPro"/>
</dbReference>
<dbReference type="GO" id="GO:0003676">
    <property type="term" value="F:nucleic acid binding"/>
    <property type="evidence" value="ECO:0007669"/>
    <property type="project" value="InterPro"/>
</dbReference>
<proteinExistence type="predicted"/>
<accession>A0A4S2MH34</accession>
<dbReference type="InterPro" id="IPR015096">
    <property type="entry name" value="FUBP_C"/>
</dbReference>
<dbReference type="Pfam" id="PF09005">
    <property type="entry name" value="FUBP_C"/>
    <property type="match status" value="1"/>
</dbReference>
<gene>
    <name evidence="5" type="ORF">CRM22_001341</name>
</gene>
<feature type="region of interest" description="Disordered" evidence="3">
    <location>
        <begin position="159"/>
        <end position="197"/>
    </location>
</feature>
<organism evidence="5 6">
    <name type="scientific">Opisthorchis felineus</name>
    <dbReference type="NCBI Taxonomy" id="147828"/>
    <lineage>
        <taxon>Eukaryota</taxon>
        <taxon>Metazoa</taxon>
        <taxon>Spiralia</taxon>
        <taxon>Lophotrochozoa</taxon>
        <taxon>Platyhelminthes</taxon>
        <taxon>Trematoda</taxon>
        <taxon>Digenea</taxon>
        <taxon>Opisthorchiida</taxon>
        <taxon>Opisthorchiata</taxon>
        <taxon>Opisthorchiidae</taxon>
        <taxon>Opisthorchis</taxon>
    </lineage>
</organism>